<dbReference type="Gene3D" id="3.30.70.360">
    <property type="match status" value="1"/>
</dbReference>
<comment type="cofactor">
    <cofactor evidence="2">
        <name>Mn(2+)</name>
        <dbReference type="ChEBI" id="CHEBI:29035"/>
    </cofactor>
    <text evidence="2">The Mn(2+) ion enhances activity.</text>
</comment>
<keyword evidence="2" id="KW-0464">Manganese</keyword>
<reference evidence="4 6" key="3">
    <citation type="submission" date="2018-06" db="EMBL/GenBank/DDBJ databases">
        <authorList>
            <consortium name="Pathogen Informatics"/>
            <person name="Doyle S."/>
        </authorList>
    </citation>
    <scope>NUCLEOTIDE SEQUENCE [LARGE SCALE GENOMIC DNA]</scope>
    <source>
        <strain evidence="4 6">NCTC13159</strain>
    </source>
</reference>
<evidence type="ECO:0000313" key="3">
    <source>
        <dbReference type="EMBL" id="AJC23265.2"/>
    </source>
</evidence>
<dbReference type="InterPro" id="IPR002933">
    <property type="entry name" value="Peptidase_M20"/>
</dbReference>
<dbReference type="EC" id="3.-.-.-" evidence="4"/>
<dbReference type="GO" id="GO:0050118">
    <property type="term" value="F:N-acetyldiaminopimelate deacetylase activity"/>
    <property type="evidence" value="ECO:0007669"/>
    <property type="project" value="UniProtKB-ARBA"/>
</dbReference>
<dbReference type="PANTHER" id="PTHR11014">
    <property type="entry name" value="PEPTIDASE M20 FAMILY MEMBER"/>
    <property type="match status" value="1"/>
</dbReference>
<evidence type="ECO:0000313" key="6">
    <source>
        <dbReference type="Proteomes" id="UP000254589"/>
    </source>
</evidence>
<dbReference type="EMBL" id="UGSJ01000001">
    <property type="protein sequence ID" value="SUA90461.1"/>
    <property type="molecule type" value="Genomic_DNA"/>
</dbReference>
<name>A0AAJ4ZBU3_PANPU</name>
<proteinExistence type="predicted"/>
<dbReference type="EMBL" id="CP010310">
    <property type="protein sequence ID" value="AJC23265.2"/>
    <property type="molecule type" value="Genomic_DNA"/>
</dbReference>
<dbReference type="SUPFAM" id="SSF53187">
    <property type="entry name" value="Zn-dependent exopeptidases"/>
    <property type="match status" value="1"/>
</dbReference>
<reference evidence="3" key="2">
    <citation type="submission" date="2016-11" db="EMBL/GenBank/DDBJ databases">
        <title>Complete Genome Sequencing of Pandoraea pulmonicola DSM 16583.</title>
        <authorList>
            <person name="Chan K.-G."/>
        </authorList>
    </citation>
    <scope>NUCLEOTIDE SEQUENCE</scope>
    <source>
        <strain evidence="3">DSM 16583</strain>
    </source>
</reference>
<dbReference type="PIRSF" id="PIRSF005962">
    <property type="entry name" value="Pept_M20D_amidohydro"/>
    <property type="match status" value="1"/>
</dbReference>
<evidence type="ECO:0000256" key="2">
    <source>
        <dbReference type="PIRSR" id="PIRSR005962-1"/>
    </source>
</evidence>
<gene>
    <name evidence="4" type="primary">yxeP_1</name>
    <name evidence="4" type="ORF">NCTC13159_01944</name>
    <name evidence="3" type="ORF">RO07_11530</name>
</gene>
<sequence>MTQDIYFAQALTGWRHAFHRQPETGFEEVGTSRTVATILESLGLEVHRGIGGTGVVASLRVGDGEGAIGIRADMDALLIAENAPGREHASQVAGKMHACGHDGHMSMVLGAAKLLAESRDFNGTVRFIFQPAEEHGRGARAMIADGLLERFPIDAIYGVHNMPGIPTGHIVTRAGGIMASEDNFVIRIRGKGTHAARPHMGIDPLVIGAQIVVALQTIVSRSVDPGMSAVVSCTEFITDGIRNAIPTNVVIKGDTRSYTPQVQQQLETRMRDICMGLCTMHGAHCEFEYTHEFAPTVNHAANTALAVRAAQAVVGASRVDAEVAPVMASEDFGVFLQHVPGNFAFIGNGSGDEPGATPLHNAGYDFNDAILPLGARYFAQVVRESLPR</sequence>
<keyword evidence="1 4" id="KW-0378">Hydrolase</keyword>
<feature type="binding site" evidence="2">
    <location>
        <position position="134"/>
    </location>
    <ligand>
        <name>Mn(2+)</name>
        <dbReference type="ChEBI" id="CHEBI:29035"/>
        <label>2</label>
    </ligand>
</feature>
<feature type="binding site" evidence="2">
    <location>
        <position position="160"/>
    </location>
    <ligand>
        <name>Mn(2+)</name>
        <dbReference type="ChEBI" id="CHEBI:29035"/>
        <label>2</label>
    </ligand>
</feature>
<dbReference type="KEGG" id="ppul:RO07_11530"/>
<feature type="binding site" evidence="2">
    <location>
        <position position="101"/>
    </location>
    <ligand>
        <name>Mn(2+)</name>
        <dbReference type="ChEBI" id="CHEBI:29035"/>
        <label>2</label>
    </ligand>
</feature>
<dbReference type="PANTHER" id="PTHR11014:SF63">
    <property type="entry name" value="METALLOPEPTIDASE, PUTATIVE (AFU_ORTHOLOGUE AFUA_6G09600)-RELATED"/>
    <property type="match status" value="1"/>
</dbReference>
<dbReference type="Proteomes" id="UP000035086">
    <property type="component" value="Chromosome"/>
</dbReference>
<dbReference type="CDD" id="cd05666">
    <property type="entry name" value="M20_Acy1-like"/>
    <property type="match status" value="1"/>
</dbReference>
<dbReference type="GO" id="GO:0046872">
    <property type="term" value="F:metal ion binding"/>
    <property type="evidence" value="ECO:0007669"/>
    <property type="project" value="UniProtKB-KW"/>
</dbReference>
<evidence type="ECO:0000256" key="1">
    <source>
        <dbReference type="ARBA" id="ARBA00022801"/>
    </source>
</evidence>
<dbReference type="InterPro" id="IPR036264">
    <property type="entry name" value="Bact_exopeptidase_dim_dom"/>
</dbReference>
<keyword evidence="5" id="KW-1185">Reference proteome</keyword>
<dbReference type="Pfam" id="PF01546">
    <property type="entry name" value="Peptidase_M20"/>
    <property type="match status" value="1"/>
</dbReference>
<protein>
    <submittedName>
        <fullName evidence="3">Amidohydrolase</fullName>
    </submittedName>
    <submittedName>
        <fullName evidence="4">Uncharacterized hydrolase YxeP</fullName>
        <ecNumber evidence="4">3.-.-.-</ecNumber>
    </submittedName>
</protein>
<dbReference type="SUPFAM" id="SSF55031">
    <property type="entry name" value="Bacterial exopeptidase dimerisation domain"/>
    <property type="match status" value="1"/>
</dbReference>
<keyword evidence="2" id="KW-0479">Metal-binding</keyword>
<dbReference type="FunFam" id="3.30.70.360:FF:000001">
    <property type="entry name" value="N-acetyldiaminopimelate deacetylase"/>
    <property type="match status" value="1"/>
</dbReference>
<dbReference type="Gene3D" id="3.40.630.10">
    <property type="entry name" value="Zn peptidases"/>
    <property type="match status" value="1"/>
</dbReference>
<dbReference type="Proteomes" id="UP000254589">
    <property type="component" value="Unassembled WGS sequence"/>
</dbReference>
<evidence type="ECO:0000313" key="5">
    <source>
        <dbReference type="Proteomes" id="UP000035086"/>
    </source>
</evidence>
<dbReference type="NCBIfam" id="TIGR01891">
    <property type="entry name" value="amidohydrolases"/>
    <property type="match status" value="1"/>
</dbReference>
<feature type="binding site" evidence="2">
    <location>
        <position position="99"/>
    </location>
    <ligand>
        <name>Mn(2+)</name>
        <dbReference type="ChEBI" id="CHEBI:29035"/>
        <label>2</label>
    </ligand>
</feature>
<accession>A0AAJ4ZBU3</accession>
<reference evidence="5" key="1">
    <citation type="submission" date="2014-12" db="EMBL/GenBank/DDBJ databases">
        <title>Complete Genome Sequencing of Pandoraea pulmonicola DSM 16583.</title>
        <authorList>
            <person name="Chan K.-G."/>
        </authorList>
    </citation>
    <scope>NUCLEOTIDE SEQUENCE [LARGE SCALE GENOMIC DNA]</scope>
    <source>
        <strain evidence="5">DSM 16583</strain>
    </source>
</reference>
<evidence type="ECO:0000313" key="4">
    <source>
        <dbReference type="EMBL" id="SUA90461.1"/>
    </source>
</evidence>
<organism evidence="4 6">
    <name type="scientific">Pandoraea pulmonicola</name>
    <dbReference type="NCBI Taxonomy" id="93221"/>
    <lineage>
        <taxon>Bacteria</taxon>
        <taxon>Pseudomonadati</taxon>
        <taxon>Pseudomonadota</taxon>
        <taxon>Betaproteobacteria</taxon>
        <taxon>Burkholderiales</taxon>
        <taxon>Burkholderiaceae</taxon>
        <taxon>Pandoraea</taxon>
    </lineage>
</organism>
<dbReference type="AlphaFoldDB" id="A0AAJ4ZBU3"/>
<dbReference type="InterPro" id="IPR017439">
    <property type="entry name" value="Amidohydrolase"/>
</dbReference>
<dbReference type="GO" id="GO:0019877">
    <property type="term" value="P:diaminopimelate biosynthetic process"/>
    <property type="evidence" value="ECO:0007669"/>
    <property type="project" value="UniProtKB-ARBA"/>
</dbReference>
<dbReference type="RefSeq" id="WP_052266978.1">
    <property type="nucleotide sequence ID" value="NZ_CP010310.2"/>
</dbReference>
<feature type="binding site" evidence="2">
    <location>
        <position position="360"/>
    </location>
    <ligand>
        <name>Mn(2+)</name>
        <dbReference type="ChEBI" id="CHEBI:29035"/>
        <label>2</label>
    </ligand>
</feature>